<evidence type="ECO:0000313" key="3">
    <source>
        <dbReference type="Proteomes" id="UP000254978"/>
    </source>
</evidence>
<protein>
    <submittedName>
        <fullName evidence="2">Limonene-1,2-epoxide hydrolase</fullName>
        <ecNumber evidence="2">3.3.2.8</ecNumber>
    </submittedName>
</protein>
<name>A0A378TAQ9_9MYCO</name>
<feature type="domain" description="SnoaL-like" evidence="1">
    <location>
        <begin position="10"/>
        <end position="109"/>
    </location>
</feature>
<keyword evidence="2" id="KW-0378">Hydrolase</keyword>
<dbReference type="SUPFAM" id="SSF54427">
    <property type="entry name" value="NTF2-like"/>
    <property type="match status" value="1"/>
</dbReference>
<dbReference type="OrthoDB" id="9781757at2"/>
<dbReference type="EMBL" id="UGQT01000001">
    <property type="protein sequence ID" value="STZ56943.1"/>
    <property type="molecule type" value="Genomic_DNA"/>
</dbReference>
<evidence type="ECO:0000259" key="1">
    <source>
        <dbReference type="Pfam" id="PF12680"/>
    </source>
</evidence>
<sequence length="149" mass="16535">MTPGDRVRVFCTDTATRDLDTLLRHFSPDASYHNVGTRASVGHAAIRSALAAQFDSFPGRYQYRLVHCFEAGDTVLTERVDILTAADGGEHHLPVMGVFQVRGGLIVSWRDYWDSRLLTRMLRGEECSDLVPSVCDLDSPSAEYGQALM</sequence>
<dbReference type="Gene3D" id="3.10.450.50">
    <property type="match status" value="1"/>
</dbReference>
<dbReference type="RefSeq" id="WP_115277358.1">
    <property type="nucleotide sequence ID" value="NZ_AP022600.1"/>
</dbReference>
<dbReference type="AlphaFoldDB" id="A0A378TAQ9"/>
<gene>
    <name evidence="2" type="primary">limA_1</name>
    <name evidence="2" type="ORF">NCTC10821_00436</name>
</gene>
<dbReference type="InterPro" id="IPR032710">
    <property type="entry name" value="NTF2-like_dom_sf"/>
</dbReference>
<dbReference type="GO" id="GO:0018744">
    <property type="term" value="F:limonene-1,2-epoxide hydrolase activity"/>
    <property type="evidence" value="ECO:0007669"/>
    <property type="project" value="UniProtKB-EC"/>
</dbReference>
<reference evidence="2 3" key="1">
    <citation type="submission" date="2018-06" db="EMBL/GenBank/DDBJ databases">
        <authorList>
            <consortium name="Pathogen Informatics"/>
            <person name="Doyle S."/>
        </authorList>
    </citation>
    <scope>NUCLEOTIDE SEQUENCE [LARGE SCALE GENOMIC DNA]</scope>
    <source>
        <strain evidence="2 3">NCTC10821</strain>
    </source>
</reference>
<organism evidence="2 3">
    <name type="scientific">Mycolicibacterium tokaiense</name>
    <dbReference type="NCBI Taxonomy" id="39695"/>
    <lineage>
        <taxon>Bacteria</taxon>
        <taxon>Bacillati</taxon>
        <taxon>Actinomycetota</taxon>
        <taxon>Actinomycetes</taxon>
        <taxon>Mycobacteriales</taxon>
        <taxon>Mycobacteriaceae</taxon>
        <taxon>Mycolicibacterium</taxon>
    </lineage>
</organism>
<evidence type="ECO:0000313" key="2">
    <source>
        <dbReference type="EMBL" id="STZ56943.1"/>
    </source>
</evidence>
<keyword evidence="3" id="KW-1185">Reference proteome</keyword>
<dbReference type="InterPro" id="IPR037401">
    <property type="entry name" value="SnoaL-like"/>
</dbReference>
<dbReference type="EC" id="3.3.2.8" evidence="2"/>
<dbReference type="Pfam" id="PF12680">
    <property type="entry name" value="SnoaL_2"/>
    <property type="match status" value="1"/>
</dbReference>
<proteinExistence type="predicted"/>
<accession>A0A378TAQ9</accession>
<dbReference type="Proteomes" id="UP000254978">
    <property type="component" value="Unassembled WGS sequence"/>
</dbReference>